<dbReference type="Gene3D" id="3.30.559.10">
    <property type="entry name" value="Chloramphenicol acetyltransferase-like domain"/>
    <property type="match status" value="1"/>
</dbReference>
<dbReference type="GO" id="GO:0006086">
    <property type="term" value="P:pyruvate decarboxylation to acetyl-CoA"/>
    <property type="evidence" value="ECO:0007669"/>
    <property type="project" value="TreeGrafter"/>
</dbReference>
<evidence type="ECO:0000256" key="2">
    <source>
        <dbReference type="ARBA" id="ARBA00007317"/>
    </source>
</evidence>
<evidence type="ECO:0000256" key="10">
    <source>
        <dbReference type="SAM" id="MobiDB-lite"/>
    </source>
</evidence>
<dbReference type="PROSITE" id="PS51826">
    <property type="entry name" value="PSBD"/>
    <property type="match status" value="1"/>
</dbReference>
<sequence length="453" mass="47972">MAAYAFALPELGEGIESGDVVNVLVAAGDRVVQDQPLIELETDKAVIEVPAPVNGVVQTMHVQAGEKANVGQLIVTFETEVSEAAAPSPAAVMPEPEPPAVQAAAPAVAEPEPPASPQPTQPASSPVAAPSPAPAPVERSEPATPQRLPAAASPSVRRLAREVGVDINEVNGSGPGGRISVDDVKMHARRLLTDTGGYHATAGAAAAEPRAVALPDFSRWGEVEHQAMTSVRRATAEHMAQAWATIPHVTQHASADVTALEQLRKRYSPRAEAAGGKLTVTAIALKVVTAALKRFPQFNASIDVAKQEIIYKHYYHIGVAVDTDRGLLVPVIRDVDQKSLIDLAVELNALAEKARDRKTTLAEMQGGTFTVTNLGGIGGSHFTPVINAPEVAILGLARSRMEATYIDGKFEPRLMLPLSLSYDHRLIDGADGARFIRWVVEALEQPFLLTLEG</sequence>
<dbReference type="PANTHER" id="PTHR43178:SF2">
    <property type="entry name" value="DIHYDROLIPOYLLYSINE-RESIDUE ACETYLTRANSFERASE COMPONENT OF PYRUVATE DEHYDROGENASE COMPLEX"/>
    <property type="match status" value="1"/>
</dbReference>
<evidence type="ECO:0000313" key="14">
    <source>
        <dbReference type="Proteomes" id="UP000019141"/>
    </source>
</evidence>
<dbReference type="EMBL" id="AZHW01000808">
    <property type="protein sequence ID" value="ETW96294.1"/>
    <property type="molecule type" value="Genomic_DNA"/>
</dbReference>
<dbReference type="InterPro" id="IPR023213">
    <property type="entry name" value="CAT-like_dom_sf"/>
</dbReference>
<dbReference type="PANTHER" id="PTHR43178">
    <property type="entry name" value="DIHYDROLIPOAMIDE ACETYLTRANSFERASE COMPONENT OF PYRUVATE DEHYDROGENASE COMPLEX"/>
    <property type="match status" value="1"/>
</dbReference>
<dbReference type="SUPFAM" id="SSF51230">
    <property type="entry name" value="Single hybrid motif"/>
    <property type="match status" value="1"/>
</dbReference>
<feature type="domain" description="Lipoyl-binding" evidence="11">
    <location>
        <begin position="3"/>
        <end position="78"/>
    </location>
</feature>
<dbReference type="GO" id="GO:0005737">
    <property type="term" value="C:cytoplasm"/>
    <property type="evidence" value="ECO:0007669"/>
    <property type="project" value="TreeGrafter"/>
</dbReference>
<dbReference type="Pfam" id="PF02817">
    <property type="entry name" value="E3_binding"/>
    <property type="match status" value="1"/>
</dbReference>
<comment type="function">
    <text evidence="7">The pyruvate dehydrogenase complex catalyzes the overall conversion of pyruvate to acetyl-CoA and CO(2). It contains multiple copies of three enzymatic components: pyruvate dehydrogenase (E1), dihydrolipoamide acetyltransferase (E2) and lipoamide dehydrogenase (E3).</text>
</comment>
<evidence type="ECO:0000259" key="11">
    <source>
        <dbReference type="PROSITE" id="PS50968"/>
    </source>
</evidence>
<evidence type="ECO:0000256" key="1">
    <source>
        <dbReference type="ARBA" id="ARBA00001938"/>
    </source>
</evidence>
<evidence type="ECO:0000256" key="7">
    <source>
        <dbReference type="ARBA" id="ARBA00025211"/>
    </source>
</evidence>
<dbReference type="PROSITE" id="PS00189">
    <property type="entry name" value="LIPOYL"/>
    <property type="match status" value="1"/>
</dbReference>
<dbReference type="InterPro" id="IPR050743">
    <property type="entry name" value="2-oxoacid_DH_E2_comp"/>
</dbReference>
<evidence type="ECO:0000256" key="3">
    <source>
        <dbReference type="ARBA" id="ARBA00011484"/>
    </source>
</evidence>
<keyword evidence="4 9" id="KW-0808">Transferase</keyword>
<evidence type="ECO:0000256" key="4">
    <source>
        <dbReference type="ARBA" id="ARBA00022679"/>
    </source>
</evidence>
<proteinExistence type="inferred from homology"/>
<comment type="catalytic activity">
    <reaction evidence="8">
        <text>N(6)-[(R)-dihydrolipoyl]-L-lysyl-[protein] + acetyl-CoA = N(6)-[(R)-S(8)-acetyldihydrolipoyl]-L-lysyl-[protein] + CoA</text>
        <dbReference type="Rhea" id="RHEA:17017"/>
        <dbReference type="Rhea" id="RHEA-COMP:10475"/>
        <dbReference type="Rhea" id="RHEA-COMP:10478"/>
        <dbReference type="ChEBI" id="CHEBI:57287"/>
        <dbReference type="ChEBI" id="CHEBI:57288"/>
        <dbReference type="ChEBI" id="CHEBI:83100"/>
        <dbReference type="ChEBI" id="CHEBI:83111"/>
        <dbReference type="EC" id="2.3.1.12"/>
    </reaction>
</comment>
<evidence type="ECO:0000256" key="6">
    <source>
        <dbReference type="ARBA" id="ARBA00023315"/>
    </source>
</evidence>
<dbReference type="HOGENOM" id="CLU_016733_10_0_7"/>
<name>W4LEG5_ENTF1</name>
<evidence type="ECO:0000256" key="8">
    <source>
        <dbReference type="ARBA" id="ARBA00048370"/>
    </source>
</evidence>
<reference evidence="13 14" key="1">
    <citation type="journal article" date="2014" name="Nature">
        <title>An environmental bacterial taxon with a large and distinct metabolic repertoire.</title>
        <authorList>
            <person name="Wilson M.C."/>
            <person name="Mori T."/>
            <person name="Ruckert C."/>
            <person name="Uria A.R."/>
            <person name="Helf M.J."/>
            <person name="Takada K."/>
            <person name="Gernert C."/>
            <person name="Steffens U.A."/>
            <person name="Heycke N."/>
            <person name="Schmitt S."/>
            <person name="Rinke C."/>
            <person name="Helfrich E.J."/>
            <person name="Brachmann A.O."/>
            <person name="Gurgui C."/>
            <person name="Wakimoto T."/>
            <person name="Kracht M."/>
            <person name="Crusemann M."/>
            <person name="Hentschel U."/>
            <person name="Abe I."/>
            <person name="Matsunaga S."/>
            <person name="Kalinowski J."/>
            <person name="Takeyama H."/>
            <person name="Piel J."/>
        </authorList>
    </citation>
    <scope>NUCLEOTIDE SEQUENCE [LARGE SCALE GENOMIC DNA]</scope>
    <source>
        <strain evidence="14">TSY1</strain>
    </source>
</reference>
<comment type="similarity">
    <text evidence="2 9">Belongs to the 2-oxoacid dehydrogenase family.</text>
</comment>
<dbReference type="InterPro" id="IPR011053">
    <property type="entry name" value="Single_hybrid_motif"/>
</dbReference>
<dbReference type="InterPro" id="IPR004167">
    <property type="entry name" value="PSBD"/>
</dbReference>
<dbReference type="Pfam" id="PF00198">
    <property type="entry name" value="2-oxoacid_dh"/>
    <property type="match status" value="1"/>
</dbReference>
<dbReference type="InterPro" id="IPR000089">
    <property type="entry name" value="Biotin_lipoyl"/>
</dbReference>
<dbReference type="PROSITE" id="PS50968">
    <property type="entry name" value="BIOTINYL_LIPOYL"/>
    <property type="match status" value="1"/>
</dbReference>
<dbReference type="Gene3D" id="4.10.320.10">
    <property type="entry name" value="E3-binding domain"/>
    <property type="match status" value="1"/>
</dbReference>
<dbReference type="CDD" id="cd06849">
    <property type="entry name" value="lipoyl_domain"/>
    <property type="match status" value="1"/>
</dbReference>
<evidence type="ECO:0000256" key="9">
    <source>
        <dbReference type="RuleBase" id="RU003423"/>
    </source>
</evidence>
<dbReference type="InterPro" id="IPR003016">
    <property type="entry name" value="2-oxoA_DH_lipoyl-BS"/>
</dbReference>
<keyword evidence="6 9" id="KW-0012">Acyltransferase</keyword>
<keyword evidence="14" id="KW-1185">Reference proteome</keyword>
<dbReference type="SUPFAM" id="SSF47005">
    <property type="entry name" value="Peripheral subunit-binding domain of 2-oxo acid dehydrogenase complex"/>
    <property type="match status" value="1"/>
</dbReference>
<organism evidence="13 14">
    <name type="scientific">Entotheonella factor</name>
    <dbReference type="NCBI Taxonomy" id="1429438"/>
    <lineage>
        <taxon>Bacteria</taxon>
        <taxon>Pseudomonadati</taxon>
        <taxon>Nitrospinota/Tectimicrobiota group</taxon>
        <taxon>Candidatus Tectimicrobiota</taxon>
        <taxon>Candidatus Entotheonellia</taxon>
        <taxon>Candidatus Entotheonellales</taxon>
        <taxon>Candidatus Entotheonellaceae</taxon>
        <taxon>Candidatus Entotheonella</taxon>
    </lineage>
</organism>
<dbReference type="InterPro" id="IPR001078">
    <property type="entry name" value="2-oxoacid_DH_actylTfrase"/>
</dbReference>
<keyword evidence="5 9" id="KW-0450">Lipoyl</keyword>
<dbReference type="InterPro" id="IPR036625">
    <property type="entry name" value="E3-bd_dom_sf"/>
</dbReference>
<comment type="cofactor">
    <cofactor evidence="1 9">
        <name>(R)-lipoate</name>
        <dbReference type="ChEBI" id="CHEBI:83088"/>
    </cofactor>
</comment>
<dbReference type="Gene3D" id="2.40.50.100">
    <property type="match status" value="1"/>
</dbReference>
<evidence type="ECO:0000256" key="5">
    <source>
        <dbReference type="ARBA" id="ARBA00022823"/>
    </source>
</evidence>
<feature type="domain" description="Peripheral subunit-binding (PSBD)" evidence="12">
    <location>
        <begin position="151"/>
        <end position="188"/>
    </location>
</feature>
<evidence type="ECO:0000313" key="13">
    <source>
        <dbReference type="EMBL" id="ETW96294.1"/>
    </source>
</evidence>
<gene>
    <name evidence="13" type="ORF">ETSY1_27200</name>
</gene>
<dbReference type="FunFam" id="3.30.559.10:FF:000004">
    <property type="entry name" value="Acetyltransferase component of pyruvate dehydrogenase complex"/>
    <property type="match status" value="1"/>
</dbReference>
<dbReference type="PATRIC" id="fig|1429438.4.peg.5193"/>
<feature type="compositionally biased region" description="Pro residues" evidence="10">
    <location>
        <begin position="111"/>
        <end position="120"/>
    </location>
</feature>
<dbReference type="GO" id="GO:0004742">
    <property type="term" value="F:dihydrolipoyllysine-residue acetyltransferase activity"/>
    <property type="evidence" value="ECO:0007669"/>
    <property type="project" value="UniProtKB-EC"/>
</dbReference>
<dbReference type="Proteomes" id="UP000019141">
    <property type="component" value="Unassembled WGS sequence"/>
</dbReference>
<dbReference type="GO" id="GO:0031405">
    <property type="term" value="F:lipoic acid binding"/>
    <property type="evidence" value="ECO:0007669"/>
    <property type="project" value="TreeGrafter"/>
</dbReference>
<protein>
    <recommendedName>
        <fullName evidence="9">Dihydrolipoamide acetyltransferase component of pyruvate dehydrogenase complex</fullName>
        <ecNumber evidence="9">2.3.1.-</ecNumber>
    </recommendedName>
</protein>
<feature type="compositionally biased region" description="Low complexity" evidence="10">
    <location>
        <begin position="86"/>
        <end position="110"/>
    </location>
</feature>
<dbReference type="Pfam" id="PF00364">
    <property type="entry name" value="Biotin_lipoyl"/>
    <property type="match status" value="1"/>
</dbReference>
<comment type="subunit">
    <text evidence="3">Forms a 24-polypeptide structural core with octahedral symmetry.</text>
</comment>
<dbReference type="EC" id="2.3.1.-" evidence="9"/>
<dbReference type="AlphaFoldDB" id="W4LEG5"/>
<evidence type="ECO:0000259" key="12">
    <source>
        <dbReference type="PROSITE" id="PS51826"/>
    </source>
</evidence>
<comment type="caution">
    <text evidence="13">The sequence shown here is derived from an EMBL/GenBank/DDBJ whole genome shotgun (WGS) entry which is preliminary data.</text>
</comment>
<feature type="region of interest" description="Disordered" evidence="10">
    <location>
        <begin position="86"/>
        <end position="156"/>
    </location>
</feature>
<dbReference type="SUPFAM" id="SSF52777">
    <property type="entry name" value="CoA-dependent acyltransferases"/>
    <property type="match status" value="1"/>
</dbReference>
<accession>W4LEG5</accession>